<reference evidence="3 4" key="1">
    <citation type="journal article" date="2011" name="Science">
        <title>The Selaginella genome identifies genetic changes associated with the evolution of vascular plants.</title>
        <authorList>
            <person name="Banks J.A."/>
            <person name="Nishiyama T."/>
            <person name="Hasebe M."/>
            <person name="Bowman J.L."/>
            <person name="Gribskov M."/>
            <person name="dePamphilis C."/>
            <person name="Albert V.A."/>
            <person name="Aono N."/>
            <person name="Aoyama T."/>
            <person name="Ambrose B.A."/>
            <person name="Ashton N.W."/>
            <person name="Axtell M.J."/>
            <person name="Barker E."/>
            <person name="Barker M.S."/>
            <person name="Bennetzen J.L."/>
            <person name="Bonawitz N.D."/>
            <person name="Chapple C."/>
            <person name="Cheng C."/>
            <person name="Correa L.G."/>
            <person name="Dacre M."/>
            <person name="DeBarry J."/>
            <person name="Dreyer I."/>
            <person name="Elias M."/>
            <person name="Engstrom E.M."/>
            <person name="Estelle M."/>
            <person name="Feng L."/>
            <person name="Finet C."/>
            <person name="Floyd S.K."/>
            <person name="Frommer W.B."/>
            <person name="Fujita T."/>
            <person name="Gramzow L."/>
            <person name="Gutensohn M."/>
            <person name="Harholt J."/>
            <person name="Hattori M."/>
            <person name="Heyl A."/>
            <person name="Hirai T."/>
            <person name="Hiwatashi Y."/>
            <person name="Ishikawa M."/>
            <person name="Iwata M."/>
            <person name="Karol K.G."/>
            <person name="Koehler B."/>
            <person name="Kolukisaoglu U."/>
            <person name="Kubo M."/>
            <person name="Kurata T."/>
            <person name="Lalonde S."/>
            <person name="Li K."/>
            <person name="Li Y."/>
            <person name="Litt A."/>
            <person name="Lyons E."/>
            <person name="Manning G."/>
            <person name="Maruyama T."/>
            <person name="Michael T.P."/>
            <person name="Mikami K."/>
            <person name="Miyazaki S."/>
            <person name="Morinaga S."/>
            <person name="Murata T."/>
            <person name="Mueller-Roeber B."/>
            <person name="Nelson D.R."/>
            <person name="Obara M."/>
            <person name="Oguri Y."/>
            <person name="Olmstead R.G."/>
            <person name="Onodera N."/>
            <person name="Petersen B.L."/>
            <person name="Pils B."/>
            <person name="Prigge M."/>
            <person name="Rensing S.A."/>
            <person name="Riano-Pachon D.M."/>
            <person name="Roberts A.W."/>
            <person name="Sato Y."/>
            <person name="Scheller H.V."/>
            <person name="Schulz B."/>
            <person name="Schulz C."/>
            <person name="Shakirov E.V."/>
            <person name="Shibagaki N."/>
            <person name="Shinohara N."/>
            <person name="Shippen D.E."/>
            <person name="Soerensen I."/>
            <person name="Sotooka R."/>
            <person name="Sugimoto N."/>
            <person name="Sugita M."/>
            <person name="Sumikawa N."/>
            <person name="Tanurdzic M."/>
            <person name="Theissen G."/>
            <person name="Ulvskov P."/>
            <person name="Wakazuki S."/>
            <person name="Weng J.K."/>
            <person name="Willats W.W."/>
            <person name="Wipf D."/>
            <person name="Wolf P.G."/>
            <person name="Yang L."/>
            <person name="Zimmer A.D."/>
            <person name="Zhu Q."/>
            <person name="Mitros T."/>
            <person name="Hellsten U."/>
            <person name="Loque D."/>
            <person name="Otillar R."/>
            <person name="Salamov A."/>
            <person name="Schmutz J."/>
            <person name="Shapiro H."/>
            <person name="Lindquist E."/>
            <person name="Lucas S."/>
            <person name="Rokhsar D."/>
            <person name="Grigoriev I.V."/>
        </authorList>
    </citation>
    <scope>NUCLEOTIDE SEQUENCE [LARGE SCALE GENOMIC DNA]</scope>
</reference>
<accession>D8S2X5</accession>
<comment type="similarity">
    <text evidence="1">Belongs to the GASA family.</text>
</comment>
<keyword evidence="2" id="KW-0732">Signal</keyword>
<evidence type="ECO:0008006" key="5">
    <source>
        <dbReference type="Google" id="ProtNLM"/>
    </source>
</evidence>
<protein>
    <recommendedName>
        <fullName evidence="5">Gibberellin regulated protein</fullName>
    </recommendedName>
</protein>
<organism evidence="4">
    <name type="scientific">Selaginella moellendorffii</name>
    <name type="common">Spikemoss</name>
    <dbReference type="NCBI Taxonomy" id="88036"/>
    <lineage>
        <taxon>Eukaryota</taxon>
        <taxon>Viridiplantae</taxon>
        <taxon>Streptophyta</taxon>
        <taxon>Embryophyta</taxon>
        <taxon>Tracheophyta</taxon>
        <taxon>Lycopodiopsida</taxon>
        <taxon>Selaginellales</taxon>
        <taxon>Selaginellaceae</taxon>
        <taxon>Selaginella</taxon>
    </lineage>
</organism>
<dbReference type="InParanoid" id="D8S2X5"/>
<dbReference type="FunCoup" id="D8S2X5">
    <property type="interactions" value="66"/>
</dbReference>
<evidence type="ECO:0000313" key="4">
    <source>
        <dbReference type="Proteomes" id="UP000001514"/>
    </source>
</evidence>
<dbReference type="EMBL" id="GL377600">
    <property type="protein sequence ID" value="EFJ21003.1"/>
    <property type="molecule type" value="Genomic_DNA"/>
</dbReference>
<dbReference type="Pfam" id="PF02704">
    <property type="entry name" value="GASA"/>
    <property type="match status" value="1"/>
</dbReference>
<proteinExistence type="inferred from homology"/>
<sequence>MASSKATFALLVLAMLLVSQVQASSLVTGSKAVDVQKNKGGQIQPQSCTNLCNYRCSQTQYHKPCIKYCNLCCQKCLCVPPGFYGNKQVCPCYNNMKNARGGPKCP</sequence>
<feature type="chain" id="PRO_5003122374" description="Gibberellin regulated protein" evidence="2">
    <location>
        <begin position="24"/>
        <end position="106"/>
    </location>
</feature>
<dbReference type="AlphaFoldDB" id="D8S2X5"/>
<evidence type="ECO:0000256" key="2">
    <source>
        <dbReference type="SAM" id="SignalP"/>
    </source>
</evidence>
<dbReference type="InterPro" id="IPR003854">
    <property type="entry name" value="GASA"/>
</dbReference>
<dbReference type="eggNOG" id="ENOG502S17T">
    <property type="taxonomic scope" value="Eukaryota"/>
</dbReference>
<dbReference type="PANTHER" id="PTHR23201:SF108">
    <property type="entry name" value="GIBBERELLIN-REGULATED PROTEIN 6"/>
    <property type="match status" value="1"/>
</dbReference>
<gene>
    <name evidence="3" type="ORF">SELMODRAFT_417581</name>
</gene>
<evidence type="ECO:0000256" key="1">
    <source>
        <dbReference type="ARBA" id="ARBA00010582"/>
    </source>
</evidence>
<dbReference type="OrthoDB" id="1886938at2759"/>
<name>D8S2X5_SELML</name>
<dbReference type="OMA" id="MAKLVCF"/>
<dbReference type="KEGG" id="smo:SELMODRAFT_417581"/>
<feature type="signal peptide" evidence="2">
    <location>
        <begin position="1"/>
        <end position="23"/>
    </location>
</feature>
<keyword evidence="4" id="KW-1185">Reference proteome</keyword>
<evidence type="ECO:0000313" key="3">
    <source>
        <dbReference type="EMBL" id="EFJ21003.1"/>
    </source>
</evidence>
<dbReference type="HOGENOM" id="CLU_142643_1_0_1"/>
<dbReference type="Gramene" id="EFJ21003">
    <property type="protein sequence ID" value="EFJ21003"/>
    <property type="gene ID" value="SELMODRAFT_417581"/>
</dbReference>
<dbReference type="PANTHER" id="PTHR23201">
    <property type="entry name" value="EXTENSIN, PROLINE-RICH PROTEIN"/>
    <property type="match status" value="1"/>
</dbReference>
<dbReference type="STRING" id="88036.D8S2X5"/>
<dbReference type="Proteomes" id="UP000001514">
    <property type="component" value="Unassembled WGS sequence"/>
</dbReference>